<dbReference type="RefSeq" id="WP_050114767.1">
    <property type="nucleotide sequence ID" value="NZ_CABHXQ010000051.1"/>
</dbReference>
<dbReference type="AlphaFoldDB" id="A0A0T9PZ29"/>
<reference evidence="3" key="1">
    <citation type="submission" date="2015-03" db="EMBL/GenBank/DDBJ databases">
        <authorList>
            <consortium name="Pathogen Informatics"/>
            <person name="Murphy D."/>
        </authorList>
    </citation>
    <scope>NUCLEOTIDE SEQUENCE [LARGE SCALE GENOMIC DNA]</scope>
    <source>
        <strain evidence="3">IP6945</strain>
    </source>
</reference>
<feature type="region of interest" description="Disordered" evidence="1">
    <location>
        <begin position="1"/>
        <end position="31"/>
    </location>
</feature>
<feature type="compositionally biased region" description="Polar residues" evidence="1">
    <location>
        <begin position="1"/>
        <end position="19"/>
    </location>
</feature>
<dbReference type="EMBL" id="CQAW01000012">
    <property type="protein sequence ID" value="CNH88758.1"/>
    <property type="molecule type" value="Genomic_DNA"/>
</dbReference>
<evidence type="ECO:0000256" key="1">
    <source>
        <dbReference type="SAM" id="MobiDB-lite"/>
    </source>
</evidence>
<evidence type="ECO:0000313" key="3">
    <source>
        <dbReference type="Proteomes" id="UP000041882"/>
    </source>
</evidence>
<organism evidence="2 3">
    <name type="scientific">Yersinia thracica</name>
    <dbReference type="NCBI Taxonomy" id="2890319"/>
    <lineage>
        <taxon>Bacteria</taxon>
        <taxon>Pseudomonadati</taxon>
        <taxon>Pseudomonadota</taxon>
        <taxon>Gammaproteobacteria</taxon>
        <taxon>Enterobacterales</taxon>
        <taxon>Yersiniaceae</taxon>
        <taxon>Yersinia</taxon>
    </lineage>
</organism>
<evidence type="ECO:0008006" key="4">
    <source>
        <dbReference type="Google" id="ProtNLM"/>
    </source>
</evidence>
<proteinExistence type="predicted"/>
<keyword evidence="3" id="KW-1185">Reference proteome</keyword>
<dbReference type="Proteomes" id="UP000041882">
    <property type="component" value="Unassembled WGS sequence"/>
</dbReference>
<protein>
    <recommendedName>
        <fullName evidence="4">Tox-PL domain-containing protein</fullName>
    </recommendedName>
</protein>
<name>A0A0T9PZ29_9GAMM</name>
<sequence length="260" mass="28442">MNINGASNTGWSSDGTQDLQPEPRPLKNVSTSSAHSIDEDFNCFEEGCLESTPTYTAPIIENRKDPEGIKPDDYRAGKDAYLGAVLLKEINRDGKAPLWLRPLAALLSFFGIQGFGQTNCVSCATAVVDTLTDNSLYRALPELRGARVAGNMLTLLQSGLSAQVFADHLSGYKKDNELFAVIAINRPALRSWLPGAIDGHACNLIKFKDSNIIHLFDAQKMKHFSCELSEIAGSHAEILDFLGSIEENGINLWEDRARNS</sequence>
<evidence type="ECO:0000313" key="2">
    <source>
        <dbReference type="EMBL" id="CNH88758.1"/>
    </source>
</evidence>
<gene>
    <name evidence="2" type="ORF">ERS008472_02589</name>
</gene>
<accession>A0A0T9PZ29</accession>